<name>A0A7U2MZG8_ASPFN</name>
<dbReference type="EMBL" id="CP044616">
    <property type="protein sequence ID" value="QRD92704.1"/>
    <property type="molecule type" value="Genomic_DNA"/>
</dbReference>
<organism evidence="2 3">
    <name type="scientific">Aspergillus flavus (strain ATCC 200026 / FGSC A1120 / IAM 13836 / NRRL 3357 / JCM 12722 / SRRC 167)</name>
    <dbReference type="NCBI Taxonomy" id="332952"/>
    <lineage>
        <taxon>Eukaryota</taxon>
        <taxon>Fungi</taxon>
        <taxon>Dikarya</taxon>
        <taxon>Ascomycota</taxon>
        <taxon>Pezizomycotina</taxon>
        <taxon>Eurotiomycetes</taxon>
        <taxon>Eurotiomycetidae</taxon>
        <taxon>Eurotiales</taxon>
        <taxon>Aspergillaceae</taxon>
        <taxon>Aspergillus</taxon>
        <taxon>Aspergillus subgen. Circumdati</taxon>
    </lineage>
</organism>
<keyword evidence="3" id="KW-1185">Reference proteome</keyword>
<gene>
    <name evidence="2" type="ORF">F9C07_12663</name>
</gene>
<feature type="region of interest" description="Disordered" evidence="1">
    <location>
        <begin position="1"/>
        <end position="28"/>
    </location>
</feature>
<evidence type="ECO:0000313" key="2">
    <source>
        <dbReference type="EMBL" id="QRD92704.1"/>
    </source>
</evidence>
<sequence>MNDARESPHNTGLSSVWPIRGTGSSGSVAQDTIYSLTCSSGMTEATEMTTILVGHA</sequence>
<proteinExistence type="predicted"/>
<evidence type="ECO:0000256" key="1">
    <source>
        <dbReference type="SAM" id="MobiDB-lite"/>
    </source>
</evidence>
<dbReference type="Proteomes" id="UP000596276">
    <property type="component" value="Chromosome 8"/>
</dbReference>
<dbReference type="VEuPathDB" id="FungiDB:F9C07_12663"/>
<protein>
    <submittedName>
        <fullName evidence="2">Uncharacterized protein</fullName>
    </submittedName>
</protein>
<dbReference type="AlphaFoldDB" id="A0A7U2MZG8"/>
<accession>A0A7U2MZG8</accession>
<evidence type="ECO:0000313" key="3">
    <source>
        <dbReference type="Proteomes" id="UP000596276"/>
    </source>
</evidence>
<reference evidence="3" key="1">
    <citation type="journal article" date="2021" name="G3 (Bethesda)">
        <title>Chromosome assembled and annotated genome sequence of Aspergillus flavus NRRL 3357.</title>
        <authorList>
            <person name="Skerker J.M."/>
            <person name="Pianalto K.M."/>
            <person name="Mondo S.J."/>
            <person name="Yang K."/>
            <person name="Arkin A.P."/>
            <person name="Keller N.P."/>
            <person name="Grigoriev I.V."/>
            <person name="Louise Glass N.L."/>
        </authorList>
    </citation>
    <scope>NUCLEOTIDE SEQUENCE [LARGE SCALE GENOMIC DNA]</scope>
    <source>
        <strain evidence="3">ATCC 200026 / FGSC A1120 / IAM 13836 / NRRL 3357 / JCM 12722 / SRRC 167</strain>
    </source>
</reference>